<dbReference type="EMBL" id="PDCP01000044">
    <property type="protein sequence ID" value="PEG35515.1"/>
    <property type="molecule type" value="Genomic_DNA"/>
</dbReference>
<dbReference type="NCBIfam" id="TIGR00369">
    <property type="entry name" value="unchar_dom_1"/>
    <property type="match status" value="1"/>
</dbReference>
<dbReference type="Proteomes" id="UP000220914">
    <property type="component" value="Unassembled WGS sequence"/>
</dbReference>
<reference evidence="3 6" key="2">
    <citation type="journal article" date="2019" name="Emerg. Microbes Infect.">
        <title>Comprehensive subspecies identification of 175 nontuberculous mycobacteria species based on 7547 genomic profiles.</title>
        <authorList>
            <person name="Matsumoto Y."/>
            <person name="Kinjo T."/>
            <person name="Motooka D."/>
            <person name="Nabeya D."/>
            <person name="Jung N."/>
            <person name="Uechi K."/>
            <person name="Horii T."/>
            <person name="Iida T."/>
            <person name="Fujita J."/>
            <person name="Nakamura S."/>
        </authorList>
    </citation>
    <scope>NUCLEOTIDE SEQUENCE [LARGE SCALE GENOMIC DNA]</scope>
    <source>
        <strain evidence="3 6">JCM 6377</strain>
    </source>
</reference>
<sequence>MTTTDPGMSADPVAAARRAAEVAEPEFGRYFLIHFLGLSIAYDDDEQSCTVTLPFAPHLCNAAGVVHGGVLSTVLDISMGHACQKYLSAGSTIDMEIHFARAVRTDAVCTGRILHGGRRIVHLESRLFDDRGRLAASATGSWFRHETT</sequence>
<dbReference type="CDD" id="cd03443">
    <property type="entry name" value="PaaI_thioesterase"/>
    <property type="match status" value="1"/>
</dbReference>
<evidence type="ECO:0000313" key="5">
    <source>
        <dbReference type="Proteomes" id="UP000220914"/>
    </source>
</evidence>
<dbReference type="OrthoDB" id="9813282at2"/>
<organism evidence="4 5">
    <name type="scientific">Mycolicibacterium agri</name>
    <name type="common">Mycobacterium agri</name>
    <dbReference type="NCBI Taxonomy" id="36811"/>
    <lineage>
        <taxon>Bacteria</taxon>
        <taxon>Bacillati</taxon>
        <taxon>Actinomycetota</taxon>
        <taxon>Actinomycetes</taxon>
        <taxon>Mycobacteriales</taxon>
        <taxon>Mycobacteriaceae</taxon>
        <taxon>Mycolicibacterium</taxon>
    </lineage>
</organism>
<dbReference type="InterPro" id="IPR003736">
    <property type="entry name" value="PAAI_dom"/>
</dbReference>
<feature type="domain" description="Thioesterase" evidence="2">
    <location>
        <begin position="64"/>
        <end position="135"/>
    </location>
</feature>
<dbReference type="SUPFAM" id="SSF54637">
    <property type="entry name" value="Thioesterase/thiol ester dehydrase-isomerase"/>
    <property type="match status" value="1"/>
</dbReference>
<dbReference type="InterPro" id="IPR006683">
    <property type="entry name" value="Thioestr_dom"/>
</dbReference>
<dbReference type="Gene3D" id="3.10.129.10">
    <property type="entry name" value="Hotdog Thioesterase"/>
    <property type="match status" value="1"/>
</dbReference>
<name>A0A2A7MUV6_MYCAG</name>
<evidence type="ECO:0000256" key="1">
    <source>
        <dbReference type="ARBA" id="ARBA00022801"/>
    </source>
</evidence>
<dbReference type="Proteomes" id="UP000465302">
    <property type="component" value="Unassembled WGS sequence"/>
</dbReference>
<evidence type="ECO:0000259" key="2">
    <source>
        <dbReference type="Pfam" id="PF03061"/>
    </source>
</evidence>
<dbReference type="AlphaFoldDB" id="A0A2A7MUV6"/>
<keyword evidence="1" id="KW-0378">Hydrolase</keyword>
<gene>
    <name evidence="4" type="ORF">CQY20_21680</name>
    <name evidence="3" type="ORF">MAGR_04020</name>
</gene>
<dbReference type="GO" id="GO:0016289">
    <property type="term" value="F:acyl-CoA hydrolase activity"/>
    <property type="evidence" value="ECO:0007669"/>
    <property type="project" value="UniProtKB-ARBA"/>
</dbReference>
<proteinExistence type="predicted"/>
<keyword evidence="5" id="KW-1185">Reference proteome</keyword>
<reference evidence="4 5" key="1">
    <citation type="submission" date="2017-10" db="EMBL/GenBank/DDBJ databases">
        <title>The new phylogeny of genus Mycobacterium.</title>
        <authorList>
            <person name="Tortoli E."/>
            <person name="Trovato A."/>
            <person name="Cirillo D.M."/>
        </authorList>
    </citation>
    <scope>NUCLEOTIDE SEQUENCE [LARGE SCALE GENOMIC DNA]</scope>
    <source>
        <strain evidence="4 5">CCUG37673</strain>
    </source>
</reference>
<dbReference type="EMBL" id="BLKS01000001">
    <property type="protein sequence ID" value="GFG48961.1"/>
    <property type="molecule type" value="Genomic_DNA"/>
</dbReference>
<evidence type="ECO:0000313" key="4">
    <source>
        <dbReference type="EMBL" id="PEG35515.1"/>
    </source>
</evidence>
<dbReference type="RefSeq" id="WP_097942144.1">
    <property type="nucleotide sequence ID" value="NZ_BLKS01000001.1"/>
</dbReference>
<comment type="caution">
    <text evidence="4">The sequence shown here is derived from an EMBL/GenBank/DDBJ whole genome shotgun (WGS) entry which is preliminary data.</text>
</comment>
<dbReference type="Pfam" id="PF03061">
    <property type="entry name" value="4HBT"/>
    <property type="match status" value="1"/>
</dbReference>
<evidence type="ECO:0000313" key="3">
    <source>
        <dbReference type="EMBL" id="GFG48961.1"/>
    </source>
</evidence>
<evidence type="ECO:0000313" key="6">
    <source>
        <dbReference type="Proteomes" id="UP000465302"/>
    </source>
</evidence>
<accession>A0A2A7MUV6</accession>
<dbReference type="InterPro" id="IPR029069">
    <property type="entry name" value="HotDog_dom_sf"/>
</dbReference>
<reference evidence="3" key="3">
    <citation type="submission" date="2020-02" db="EMBL/GenBank/DDBJ databases">
        <authorList>
            <person name="Matsumoto Y."/>
            <person name="Motooka D."/>
            <person name="Nakamura S."/>
        </authorList>
    </citation>
    <scope>NUCLEOTIDE SEQUENCE</scope>
    <source>
        <strain evidence="3">JCM 6377</strain>
    </source>
</reference>
<protein>
    <submittedName>
        <fullName evidence="4">Thioesterase</fullName>
    </submittedName>
</protein>